<dbReference type="InterPro" id="IPR008969">
    <property type="entry name" value="CarboxyPept-like_regulatory"/>
</dbReference>
<reference evidence="4 5" key="1">
    <citation type="submission" date="2020-06" db="EMBL/GenBank/DDBJ databases">
        <authorList>
            <person name="Hwang Y.J."/>
        </authorList>
    </citation>
    <scope>NUCLEOTIDE SEQUENCE [LARGE SCALE GENOMIC DNA]</scope>
    <source>
        <strain evidence="4 5">KUDC8001</strain>
    </source>
</reference>
<sequence length="1038" mass="115107">MQIFILKRLKFILTLQLVLFSVLGLQAQGLTIKGKVTGDTGESLPGVTILLKGTTTGTVTDVEGNYQLAVPSGTGTLIVSFIGYQNKEVAINNQAVINVALASDTKALEEVVVVGYGTQKKETLTGSVSAVKGEEVTKSPSLNVTNNLAGRLPGLTAVASSGEPGNDASRLRIRGLNSFGKSDPLIVVDGVPGRSLERLDPNTIENISVLKDASAAIYGAQAANGVILVTTKRGKVGKPTITASFNQGFGRPTRLPEMVDAAGYATMLTEIDQYAGNAPRFSPDDIQKFRDGSDPWGHPNTDWFKEVLKPWSGQNQANVSVSGGSETMKYFVSLTSRNQQGYYYNSGAKYNQYDLRSNLDGNITKNISFGVDLSGRMEDRNYPTRSAGSIFRMVMRGKPNLPAYWPDGTPGPDIEYGDNPVVVSTKATGYDRDKRYVANTNFKLNIDIPQIKGLSVSGNAAIDKNFRFQKTWQTPWYLYSWDGQTRDANGQPVLVKGKKGFESPALTERMEDDYRILLNGLIKYDRTFADDHNVNFLAGIEKITGGLDRFDAYRRNFVSTALDQMFVGATDQYLTNGGSGSASARLNYFGRVNYGYKNKYLAEFVWRYQGSYIFEKATRFGFFPGVSLGYNISEEDFWKNSLSFINYFKLRASWGKTGWDEVYFNNVLQEYAFLSTYSLGAAGNAFVNNGGATLSPTLYETGVPNANTTWEKAIQRNVGIDAEFLNNHLVLTADYFDNLRSDILWRRSASIPTSTGMSLPPENIGKSGNRGFDFSLTYRNRTSSDFTYEVGLNAGYAKNRIIFWDETPGRPEYQLTTGRPIPSDPYAPDNDLYYQSIGIFKDQAAVDAYPHWSGARPGDIIFKDVNEDGKIDANDRVRNSKSNIPRLTTGLTARLGYKGFDFSLLIQSATGAVNYINTESGEIGNFLQSFYEDRWTPNNINASGPRTFNRSNEYWVGNRNTYWLHKTDYVRLKNVELGYSLPQFTQKWGIQKLRVYVNAYNLLTYSPDYKDFDPELSTGSGQGYPLQKIVNGGISVTF</sequence>
<feature type="domain" description="TonB-dependent receptor plug" evidence="3">
    <location>
        <begin position="121"/>
        <end position="226"/>
    </location>
</feature>
<dbReference type="InterPro" id="IPR023996">
    <property type="entry name" value="TonB-dep_OMP_SusC/RagA"/>
</dbReference>
<proteinExistence type="inferred from homology"/>
<dbReference type="GO" id="GO:0015344">
    <property type="term" value="F:siderophore uptake transmembrane transporter activity"/>
    <property type="evidence" value="ECO:0007669"/>
    <property type="project" value="TreeGrafter"/>
</dbReference>
<dbReference type="GO" id="GO:0009279">
    <property type="term" value="C:cell outer membrane"/>
    <property type="evidence" value="ECO:0007669"/>
    <property type="project" value="UniProtKB-SubCell"/>
</dbReference>
<comment type="subcellular location">
    <subcellularLocation>
        <location evidence="2">Cell outer membrane</location>
        <topology evidence="2">Multi-pass membrane protein</topology>
    </subcellularLocation>
</comment>
<comment type="similarity">
    <text evidence="2">Belongs to the TonB-dependent receptor family.</text>
</comment>
<dbReference type="SUPFAM" id="SSF56935">
    <property type="entry name" value="Porins"/>
    <property type="match status" value="1"/>
</dbReference>
<dbReference type="FunFam" id="2.170.130.10:FF:000003">
    <property type="entry name" value="SusC/RagA family TonB-linked outer membrane protein"/>
    <property type="match status" value="1"/>
</dbReference>
<reference evidence="4 5" key="2">
    <citation type="submission" date="2020-08" db="EMBL/GenBank/DDBJ databases">
        <title>Adhaeribacter dokdonensis sp. nov., isolated from the rhizosphere of Elymus tsukushiensis, a plant native to the Dokdo Islands, Republic of Korea.</title>
        <authorList>
            <person name="Ghim S.Y."/>
        </authorList>
    </citation>
    <scope>NUCLEOTIDE SEQUENCE [LARGE SCALE GENOMIC DNA]</scope>
    <source>
        <strain evidence="4 5">KUDC8001</strain>
    </source>
</reference>
<evidence type="ECO:0000256" key="2">
    <source>
        <dbReference type="PROSITE-ProRule" id="PRU01360"/>
    </source>
</evidence>
<accession>A0A7L7L9V2</accession>
<dbReference type="Pfam" id="PF07715">
    <property type="entry name" value="Plug"/>
    <property type="match status" value="1"/>
</dbReference>
<dbReference type="SUPFAM" id="SSF49464">
    <property type="entry name" value="Carboxypeptidase regulatory domain-like"/>
    <property type="match status" value="1"/>
</dbReference>
<keyword evidence="1" id="KW-0732">Signal</keyword>
<name>A0A7L7L9V2_9BACT</name>
<dbReference type="PANTHER" id="PTHR30069:SF29">
    <property type="entry name" value="HEMOGLOBIN AND HEMOGLOBIN-HAPTOGLOBIN-BINDING PROTEIN 1-RELATED"/>
    <property type="match status" value="1"/>
</dbReference>
<dbReference type="Proteomes" id="UP000514509">
    <property type="component" value="Chromosome"/>
</dbReference>
<keyword evidence="4" id="KW-0675">Receptor</keyword>
<dbReference type="EMBL" id="CP055153">
    <property type="protein sequence ID" value="QMU29626.1"/>
    <property type="molecule type" value="Genomic_DNA"/>
</dbReference>
<evidence type="ECO:0000313" key="4">
    <source>
        <dbReference type="EMBL" id="QMU29626.1"/>
    </source>
</evidence>
<organism evidence="4 5">
    <name type="scientific">Adhaeribacter radiodurans</name>
    <dbReference type="NCBI Taxonomy" id="2745197"/>
    <lineage>
        <taxon>Bacteria</taxon>
        <taxon>Pseudomonadati</taxon>
        <taxon>Bacteroidota</taxon>
        <taxon>Cytophagia</taxon>
        <taxon>Cytophagales</taxon>
        <taxon>Hymenobacteraceae</taxon>
        <taxon>Adhaeribacter</taxon>
    </lineage>
</organism>
<protein>
    <submittedName>
        <fullName evidence="4">TonB-dependent receptor</fullName>
    </submittedName>
</protein>
<keyword evidence="5" id="KW-1185">Reference proteome</keyword>
<evidence type="ECO:0000313" key="5">
    <source>
        <dbReference type="Proteomes" id="UP000514509"/>
    </source>
</evidence>
<dbReference type="GO" id="GO:0044718">
    <property type="term" value="P:siderophore transmembrane transport"/>
    <property type="evidence" value="ECO:0007669"/>
    <property type="project" value="TreeGrafter"/>
</dbReference>
<keyword evidence="2" id="KW-0472">Membrane</keyword>
<gene>
    <name evidence="4" type="ORF">HUW48_17010</name>
</gene>
<dbReference type="NCBIfam" id="TIGR04057">
    <property type="entry name" value="SusC_RagA_signa"/>
    <property type="match status" value="1"/>
</dbReference>
<keyword evidence="2" id="KW-0998">Cell outer membrane</keyword>
<dbReference type="Pfam" id="PF13715">
    <property type="entry name" value="CarbopepD_reg_2"/>
    <property type="match status" value="1"/>
</dbReference>
<dbReference type="PANTHER" id="PTHR30069">
    <property type="entry name" value="TONB-DEPENDENT OUTER MEMBRANE RECEPTOR"/>
    <property type="match status" value="1"/>
</dbReference>
<dbReference type="Gene3D" id="2.170.130.10">
    <property type="entry name" value="TonB-dependent receptor, plug domain"/>
    <property type="match status" value="1"/>
</dbReference>
<dbReference type="InterPro" id="IPR023997">
    <property type="entry name" value="TonB-dep_OMP_SusC/RagA_CS"/>
</dbReference>
<keyword evidence="2" id="KW-0812">Transmembrane</keyword>
<evidence type="ECO:0000256" key="1">
    <source>
        <dbReference type="ARBA" id="ARBA00022729"/>
    </source>
</evidence>
<dbReference type="PROSITE" id="PS52016">
    <property type="entry name" value="TONB_DEPENDENT_REC_3"/>
    <property type="match status" value="1"/>
</dbReference>
<dbReference type="InterPro" id="IPR012910">
    <property type="entry name" value="Plug_dom"/>
</dbReference>
<keyword evidence="2" id="KW-1134">Transmembrane beta strand</keyword>
<dbReference type="Gene3D" id="2.60.40.1120">
    <property type="entry name" value="Carboxypeptidase-like, regulatory domain"/>
    <property type="match status" value="1"/>
</dbReference>
<dbReference type="InterPro" id="IPR037066">
    <property type="entry name" value="Plug_dom_sf"/>
</dbReference>
<dbReference type="KEGG" id="add:HUW48_17010"/>
<dbReference type="InterPro" id="IPR039426">
    <property type="entry name" value="TonB-dep_rcpt-like"/>
</dbReference>
<evidence type="ECO:0000259" key="3">
    <source>
        <dbReference type="Pfam" id="PF07715"/>
    </source>
</evidence>
<dbReference type="AlphaFoldDB" id="A0A7L7L9V2"/>
<keyword evidence="2" id="KW-0813">Transport</keyword>
<dbReference type="NCBIfam" id="TIGR04056">
    <property type="entry name" value="OMP_RagA_SusC"/>
    <property type="match status" value="1"/>
</dbReference>